<keyword evidence="2" id="KW-1185">Reference proteome</keyword>
<proteinExistence type="predicted"/>
<sequence length="381" mass="43873">MSKTRNRSVKILPHNFSSLLQKLSENSNDENNAHVDYFGENIKDVNIRSPYTPLLNEAAENIFCNTNCNSEVDSITLDLNKLSGLSSSSSLSWSDEYESEISKKVLEELERMDRVLRREEPIPPYYDRDEYEQWMNTFPNISIFDNHLTPVNSTHNIRKLDQEDRDRDRELIIYGTDKQNVLNKDCDVTSVNNNKKKSAVINLSDSPSNKLFNQKSTNTARKRKLEENRNKNKNIFTISHKPQSLDTDKYLKISPLKNNFTERRLSSKSLLNRDFNKEFGETTVLEYNSLPFIKVDEPEVSKRNLQGTKNFTLELFGKNEGNNLVLPPIVTPNQFRSISATPRKGTKTFSALSMKLEGNFKNQNRSGKGCVKFLDNPVSNR</sequence>
<organism evidence="1 2">
    <name type="scientific">Exocentrus adspersus</name>
    <dbReference type="NCBI Taxonomy" id="1586481"/>
    <lineage>
        <taxon>Eukaryota</taxon>
        <taxon>Metazoa</taxon>
        <taxon>Ecdysozoa</taxon>
        <taxon>Arthropoda</taxon>
        <taxon>Hexapoda</taxon>
        <taxon>Insecta</taxon>
        <taxon>Pterygota</taxon>
        <taxon>Neoptera</taxon>
        <taxon>Endopterygota</taxon>
        <taxon>Coleoptera</taxon>
        <taxon>Polyphaga</taxon>
        <taxon>Cucujiformia</taxon>
        <taxon>Chrysomeloidea</taxon>
        <taxon>Cerambycidae</taxon>
        <taxon>Lamiinae</taxon>
        <taxon>Acanthocinini</taxon>
        <taxon>Exocentrus</taxon>
    </lineage>
</organism>
<protein>
    <submittedName>
        <fullName evidence="1">Uncharacterized protein</fullName>
    </submittedName>
</protein>
<evidence type="ECO:0000313" key="1">
    <source>
        <dbReference type="EMBL" id="KAJ8911961.1"/>
    </source>
</evidence>
<gene>
    <name evidence="1" type="ORF">NQ315_012772</name>
</gene>
<name>A0AAV8VD30_9CUCU</name>
<comment type="caution">
    <text evidence="1">The sequence shown here is derived from an EMBL/GenBank/DDBJ whole genome shotgun (WGS) entry which is preliminary data.</text>
</comment>
<evidence type="ECO:0000313" key="2">
    <source>
        <dbReference type="Proteomes" id="UP001159042"/>
    </source>
</evidence>
<dbReference type="AlphaFoldDB" id="A0AAV8VD30"/>
<dbReference type="Proteomes" id="UP001159042">
    <property type="component" value="Unassembled WGS sequence"/>
</dbReference>
<reference evidence="1 2" key="1">
    <citation type="journal article" date="2023" name="Insect Mol. Biol.">
        <title>Genome sequencing provides insights into the evolution of gene families encoding plant cell wall-degrading enzymes in longhorned beetles.</title>
        <authorList>
            <person name="Shin N.R."/>
            <person name="Okamura Y."/>
            <person name="Kirsch R."/>
            <person name="Pauchet Y."/>
        </authorList>
    </citation>
    <scope>NUCLEOTIDE SEQUENCE [LARGE SCALE GENOMIC DNA]</scope>
    <source>
        <strain evidence="1">EAD_L_NR</strain>
    </source>
</reference>
<dbReference type="EMBL" id="JANEYG010000153">
    <property type="protein sequence ID" value="KAJ8911961.1"/>
    <property type="molecule type" value="Genomic_DNA"/>
</dbReference>
<accession>A0AAV8VD30</accession>